<comment type="caution">
    <text evidence="1">The sequence shown here is derived from an EMBL/GenBank/DDBJ whole genome shotgun (WGS) entry which is preliminary data.</text>
</comment>
<gene>
    <name evidence="1" type="ORF">DY000_02015626</name>
</gene>
<keyword evidence="2" id="KW-1185">Reference proteome</keyword>
<evidence type="ECO:0000313" key="1">
    <source>
        <dbReference type="EMBL" id="KAF3565951.1"/>
    </source>
</evidence>
<accession>A0ABQ7D235</accession>
<evidence type="ECO:0000313" key="2">
    <source>
        <dbReference type="Proteomes" id="UP000266723"/>
    </source>
</evidence>
<organism evidence="1 2">
    <name type="scientific">Brassica cretica</name>
    <name type="common">Mustard</name>
    <dbReference type="NCBI Taxonomy" id="69181"/>
    <lineage>
        <taxon>Eukaryota</taxon>
        <taxon>Viridiplantae</taxon>
        <taxon>Streptophyta</taxon>
        <taxon>Embryophyta</taxon>
        <taxon>Tracheophyta</taxon>
        <taxon>Spermatophyta</taxon>
        <taxon>Magnoliopsida</taxon>
        <taxon>eudicotyledons</taxon>
        <taxon>Gunneridae</taxon>
        <taxon>Pentapetalae</taxon>
        <taxon>rosids</taxon>
        <taxon>malvids</taxon>
        <taxon>Brassicales</taxon>
        <taxon>Brassicaceae</taxon>
        <taxon>Brassiceae</taxon>
        <taxon>Brassica</taxon>
    </lineage>
</organism>
<dbReference type="EMBL" id="QGKV02000759">
    <property type="protein sequence ID" value="KAF3565951.1"/>
    <property type="molecule type" value="Genomic_DNA"/>
</dbReference>
<reference evidence="1 2" key="1">
    <citation type="journal article" date="2020" name="BMC Genomics">
        <title>Intraspecific diversification of the crop wild relative Brassica cretica Lam. using demographic model selection.</title>
        <authorList>
            <person name="Kioukis A."/>
            <person name="Michalopoulou V.A."/>
            <person name="Briers L."/>
            <person name="Pirintsos S."/>
            <person name="Studholme D.J."/>
            <person name="Pavlidis P."/>
            <person name="Sarris P.F."/>
        </authorList>
    </citation>
    <scope>NUCLEOTIDE SEQUENCE [LARGE SCALE GENOMIC DNA]</scope>
    <source>
        <strain evidence="2">cv. PFS-1207/04</strain>
    </source>
</reference>
<proteinExistence type="predicted"/>
<protein>
    <submittedName>
        <fullName evidence="1">Uncharacterized protein</fullName>
    </submittedName>
</protein>
<name>A0ABQ7D235_BRACR</name>
<dbReference type="Proteomes" id="UP000266723">
    <property type="component" value="Unassembled WGS sequence"/>
</dbReference>
<sequence length="83" mass="9492">MNGEKETRSLQKKGEYFPQKRKALAFGGIKRASSIIKPYGSQPPVLSSARQYMQFLLGEHQSPRLHRLQNIIRSPELPVLDEN</sequence>